<feature type="region of interest" description="Disordered" evidence="6">
    <location>
        <begin position="514"/>
        <end position="533"/>
    </location>
</feature>
<evidence type="ECO:0000313" key="9">
    <source>
        <dbReference type="Proteomes" id="UP000327118"/>
    </source>
</evidence>
<comment type="subcellular location">
    <subcellularLocation>
        <location evidence="1">Nucleus</location>
    </subcellularLocation>
</comment>
<evidence type="ECO:0000259" key="7">
    <source>
        <dbReference type="PROSITE" id="PS50048"/>
    </source>
</evidence>
<keyword evidence="5" id="KW-0539">Nucleus</keyword>
<dbReference type="CDD" id="cd00067">
    <property type="entry name" value="GAL4"/>
    <property type="match status" value="1"/>
</dbReference>
<dbReference type="PROSITE" id="PS50048">
    <property type="entry name" value="ZN2_CY6_FUNGAL_2"/>
    <property type="match status" value="1"/>
</dbReference>
<dbReference type="OrthoDB" id="5418899at2759"/>
<protein>
    <recommendedName>
        <fullName evidence="7">Zn(2)-C6 fungal-type domain-containing protein</fullName>
    </recommendedName>
</protein>
<dbReference type="InterPro" id="IPR001138">
    <property type="entry name" value="Zn2Cys6_DnaBD"/>
</dbReference>
<evidence type="ECO:0000313" key="8">
    <source>
        <dbReference type="EMBL" id="KAE8354019.1"/>
    </source>
</evidence>
<evidence type="ECO:0000256" key="2">
    <source>
        <dbReference type="ARBA" id="ARBA00023015"/>
    </source>
</evidence>
<dbReference type="GO" id="GO:0008270">
    <property type="term" value="F:zinc ion binding"/>
    <property type="evidence" value="ECO:0007669"/>
    <property type="project" value="InterPro"/>
</dbReference>
<dbReference type="Pfam" id="PF00172">
    <property type="entry name" value="Zn_clus"/>
    <property type="match status" value="1"/>
</dbReference>
<feature type="compositionally biased region" description="Polar residues" evidence="6">
    <location>
        <begin position="135"/>
        <end position="149"/>
    </location>
</feature>
<dbReference type="GO" id="GO:0045944">
    <property type="term" value="P:positive regulation of transcription by RNA polymerase II"/>
    <property type="evidence" value="ECO:0007669"/>
    <property type="project" value="TreeGrafter"/>
</dbReference>
<dbReference type="EMBL" id="ML739082">
    <property type="protein sequence ID" value="KAE8354019.1"/>
    <property type="molecule type" value="Genomic_DNA"/>
</dbReference>
<dbReference type="GO" id="GO:0000976">
    <property type="term" value="F:transcription cis-regulatory region binding"/>
    <property type="evidence" value="ECO:0007669"/>
    <property type="project" value="TreeGrafter"/>
</dbReference>
<dbReference type="SMART" id="SM00066">
    <property type="entry name" value="GAL4"/>
    <property type="match status" value="1"/>
</dbReference>
<dbReference type="AlphaFoldDB" id="A0A5N6ZBB0"/>
<sequence>MPGVPSNKACERCKKRHLKCDETRPKCQRCTNAGVECPGYVQTRKFIDQGASVRRRYAPYQDSHPKSHLLRDAETTGEHPNLNQSGGQQIAGSGQPSTILSPADWRSSESNQPDTHSPTQSRTNSIKFPRINAVNLMTNTPTETVSTDMTGLEQPRSVSSRSAGHTPPNMSNATSPLHQGIAHGFRARPPSSNTGTGSPSQPSERDEFQDIFSELMTGTEHEIAFLIRHFSENLGPWLDISDSTRFFQVYVPIRAINDPFLKYAIAALAAKHLGRMKGIKSPVGGGMFTSPATMEMYPNATQVDWFLKATNYYYLATSSMNSSVSEAYTSVSSSAILESPIQIASRWLTLQSRNSSFLVEEPVANTFWKKTENILAASAIMIMCKIIDEPGENWQSHLSGIRPLFDSLLQLRGSASHALHPFPQGIRAAFWNFARLDYLGSYINRCPTLFDQGNLSLWRAAGISIDDSGNLSLNPEVTVDKTLSQEDLAANSLTWLVAKVINFLAESKKSQWEQLTGHSSSDPPSPSPATAGSTPYPSTFAWLKLSFDFQSWFERLPETFRPCLQLDHPKDISKLPEVIYLSFPEIYYSLTSCAATMQQYHFGRLALSLNRPPDAVSGPSTAFDRLQGYRELMKETDYRCREICGIALGRPQSAARVYAIPLLFAVGQCLENPEERQIVLDLLRGIEADLGWETGTRIQKLQASWDQR</sequence>
<keyword evidence="4" id="KW-0804">Transcription</keyword>
<dbReference type="InterPro" id="IPR036864">
    <property type="entry name" value="Zn2-C6_fun-type_DNA-bd_sf"/>
</dbReference>
<keyword evidence="3" id="KW-0238">DNA-binding</keyword>
<dbReference type="GO" id="GO:0000981">
    <property type="term" value="F:DNA-binding transcription factor activity, RNA polymerase II-specific"/>
    <property type="evidence" value="ECO:0007669"/>
    <property type="project" value="InterPro"/>
</dbReference>
<feature type="compositionally biased region" description="Low complexity" evidence="6">
    <location>
        <begin position="189"/>
        <end position="202"/>
    </location>
</feature>
<dbReference type="PANTHER" id="PTHR37534">
    <property type="entry name" value="TRANSCRIPTIONAL ACTIVATOR PROTEIN UGA3"/>
    <property type="match status" value="1"/>
</dbReference>
<feature type="compositionally biased region" description="Polar residues" evidence="6">
    <location>
        <begin position="156"/>
        <end position="177"/>
    </location>
</feature>
<feature type="domain" description="Zn(2)-C6 fungal-type" evidence="7">
    <location>
        <begin position="9"/>
        <end position="37"/>
    </location>
</feature>
<dbReference type="InterPro" id="IPR021858">
    <property type="entry name" value="Fun_TF"/>
</dbReference>
<dbReference type="Pfam" id="PF11951">
    <property type="entry name" value="Fungal_trans_2"/>
    <property type="match status" value="1"/>
</dbReference>
<organism evidence="8 9">
    <name type="scientific">Aspergillus coremiiformis</name>
    <dbReference type="NCBI Taxonomy" id="138285"/>
    <lineage>
        <taxon>Eukaryota</taxon>
        <taxon>Fungi</taxon>
        <taxon>Dikarya</taxon>
        <taxon>Ascomycota</taxon>
        <taxon>Pezizomycotina</taxon>
        <taxon>Eurotiomycetes</taxon>
        <taxon>Eurotiomycetidae</taxon>
        <taxon>Eurotiales</taxon>
        <taxon>Aspergillaceae</taxon>
        <taxon>Aspergillus</taxon>
        <taxon>Aspergillus subgen. Circumdati</taxon>
    </lineage>
</organism>
<evidence type="ECO:0000256" key="4">
    <source>
        <dbReference type="ARBA" id="ARBA00023163"/>
    </source>
</evidence>
<evidence type="ECO:0000256" key="5">
    <source>
        <dbReference type="ARBA" id="ARBA00023242"/>
    </source>
</evidence>
<proteinExistence type="predicted"/>
<gene>
    <name evidence="8" type="ORF">BDV28DRAFT_164549</name>
</gene>
<accession>A0A5N6ZBB0</accession>
<dbReference type="GO" id="GO:0005634">
    <property type="term" value="C:nucleus"/>
    <property type="evidence" value="ECO:0007669"/>
    <property type="project" value="UniProtKB-SubCell"/>
</dbReference>
<reference evidence="9" key="1">
    <citation type="submission" date="2019-04" db="EMBL/GenBank/DDBJ databases">
        <title>Friends and foes A comparative genomics studyof 23 Aspergillus species from section Flavi.</title>
        <authorList>
            <consortium name="DOE Joint Genome Institute"/>
            <person name="Kjaerbolling I."/>
            <person name="Vesth T."/>
            <person name="Frisvad J.C."/>
            <person name="Nybo J.L."/>
            <person name="Theobald S."/>
            <person name="Kildgaard S."/>
            <person name="Isbrandt T."/>
            <person name="Kuo A."/>
            <person name="Sato A."/>
            <person name="Lyhne E.K."/>
            <person name="Kogle M.E."/>
            <person name="Wiebenga A."/>
            <person name="Kun R.S."/>
            <person name="Lubbers R.J."/>
            <person name="Makela M.R."/>
            <person name="Barry K."/>
            <person name="Chovatia M."/>
            <person name="Clum A."/>
            <person name="Daum C."/>
            <person name="Haridas S."/>
            <person name="He G."/>
            <person name="LaButti K."/>
            <person name="Lipzen A."/>
            <person name="Mondo S."/>
            <person name="Riley R."/>
            <person name="Salamov A."/>
            <person name="Simmons B.A."/>
            <person name="Magnuson J.K."/>
            <person name="Henrissat B."/>
            <person name="Mortensen U.H."/>
            <person name="Larsen T.O."/>
            <person name="Devries R.P."/>
            <person name="Grigoriev I.V."/>
            <person name="Machida M."/>
            <person name="Baker S.E."/>
            <person name="Andersen M.R."/>
        </authorList>
    </citation>
    <scope>NUCLEOTIDE SEQUENCE [LARGE SCALE GENOMIC DNA]</scope>
    <source>
        <strain evidence="9">CBS 553.77</strain>
    </source>
</reference>
<evidence type="ECO:0000256" key="6">
    <source>
        <dbReference type="SAM" id="MobiDB-lite"/>
    </source>
</evidence>
<keyword evidence="9" id="KW-1185">Reference proteome</keyword>
<name>A0A5N6ZBB0_9EURO</name>
<evidence type="ECO:0000256" key="3">
    <source>
        <dbReference type="ARBA" id="ARBA00023125"/>
    </source>
</evidence>
<feature type="compositionally biased region" description="Low complexity" evidence="6">
    <location>
        <begin position="84"/>
        <end position="97"/>
    </location>
</feature>
<dbReference type="Proteomes" id="UP000327118">
    <property type="component" value="Unassembled WGS sequence"/>
</dbReference>
<evidence type="ECO:0000256" key="1">
    <source>
        <dbReference type="ARBA" id="ARBA00004123"/>
    </source>
</evidence>
<feature type="region of interest" description="Disordered" evidence="6">
    <location>
        <begin position="76"/>
        <end position="205"/>
    </location>
</feature>
<dbReference type="PROSITE" id="PS00463">
    <property type="entry name" value="ZN2_CY6_FUNGAL_1"/>
    <property type="match status" value="1"/>
</dbReference>
<dbReference type="Gene3D" id="4.10.240.10">
    <property type="entry name" value="Zn(2)-C6 fungal-type DNA-binding domain"/>
    <property type="match status" value="1"/>
</dbReference>
<feature type="compositionally biased region" description="Polar residues" evidence="6">
    <location>
        <begin position="108"/>
        <end position="126"/>
    </location>
</feature>
<keyword evidence="2" id="KW-0805">Transcription regulation</keyword>
<dbReference type="PANTHER" id="PTHR37534:SF18">
    <property type="entry name" value="ZN(II)2CYS6 TRANSCRIPTION FACTOR (EUROFUNG)"/>
    <property type="match status" value="1"/>
</dbReference>
<dbReference type="SUPFAM" id="SSF57701">
    <property type="entry name" value="Zn2/Cys6 DNA-binding domain"/>
    <property type="match status" value="1"/>
</dbReference>